<organism evidence="1 2">
    <name type="scientific">Rhizophagus irregularis</name>
    <dbReference type="NCBI Taxonomy" id="588596"/>
    <lineage>
        <taxon>Eukaryota</taxon>
        <taxon>Fungi</taxon>
        <taxon>Fungi incertae sedis</taxon>
        <taxon>Mucoromycota</taxon>
        <taxon>Glomeromycotina</taxon>
        <taxon>Glomeromycetes</taxon>
        <taxon>Glomerales</taxon>
        <taxon>Glomeraceae</taxon>
        <taxon>Rhizophagus</taxon>
    </lineage>
</organism>
<comment type="caution">
    <text evidence="1">The sequence shown here is derived from an EMBL/GenBank/DDBJ whole genome shotgun (WGS) entry which is preliminary data.</text>
</comment>
<name>A0A2I1G0R6_9GLOM</name>
<dbReference type="AlphaFoldDB" id="A0A2I1G0R6"/>
<dbReference type="Proteomes" id="UP000234323">
    <property type="component" value="Unassembled WGS sequence"/>
</dbReference>
<evidence type="ECO:0000313" key="1">
    <source>
        <dbReference type="EMBL" id="PKY40214.1"/>
    </source>
</evidence>
<sequence>MAQSFNCLFLNPDVLIPISFFNDNIGKFTMFSQQGVQQQKAYSPEWSIASLDTRIVVLDVDDYPATVKLQEEMEVEEMEVDRDNAVEEWIASNCGQKAY</sequence>
<accession>A0A2I1G0R6</accession>
<protein>
    <submittedName>
        <fullName evidence="1">Uncharacterized protein</fullName>
    </submittedName>
</protein>
<dbReference type="EMBL" id="LLXI01000092">
    <property type="protein sequence ID" value="PKY40214.1"/>
    <property type="molecule type" value="Genomic_DNA"/>
</dbReference>
<reference evidence="1 2" key="1">
    <citation type="submission" date="2015-10" db="EMBL/GenBank/DDBJ databases">
        <title>Genome analyses suggest a sexual origin of heterokaryosis in a supposedly ancient asexual fungus.</title>
        <authorList>
            <person name="Ropars J."/>
            <person name="Sedzielewska K."/>
            <person name="Noel J."/>
            <person name="Charron P."/>
            <person name="Farinelli L."/>
            <person name="Marton T."/>
            <person name="Kruger M."/>
            <person name="Pelin A."/>
            <person name="Brachmann A."/>
            <person name="Corradi N."/>
        </authorList>
    </citation>
    <scope>NUCLEOTIDE SEQUENCE [LARGE SCALE GENOMIC DNA]</scope>
    <source>
        <strain evidence="1 2">A4</strain>
    </source>
</reference>
<evidence type="ECO:0000313" key="2">
    <source>
        <dbReference type="Proteomes" id="UP000234323"/>
    </source>
</evidence>
<gene>
    <name evidence="1" type="ORF">RhiirA4_453536</name>
</gene>
<proteinExistence type="predicted"/>
<keyword evidence="2" id="KW-1185">Reference proteome</keyword>